<keyword evidence="4" id="KW-1185">Reference proteome</keyword>
<reference evidence="4" key="1">
    <citation type="submission" date="2007-11" db="EMBL/GenBank/DDBJ databases">
        <title>Complete genome sequence of Clostridium phytofermentans ISDg.</title>
        <authorList>
            <person name="Leschine S.B."/>
            <person name="Warnick T.A."/>
            <person name="Blanchard J.L."/>
            <person name="Schnell D.J."/>
            <person name="Petit E.L."/>
            <person name="LaTouf W.G."/>
            <person name="Copeland A."/>
            <person name="Lucas S."/>
            <person name="Lapidus A."/>
            <person name="Barry K."/>
            <person name="Glavina del Rio T."/>
            <person name="Dalin E."/>
            <person name="Tice H."/>
            <person name="Pitluck S."/>
            <person name="Kiss H."/>
            <person name="Brettin T."/>
            <person name="Bruce D."/>
            <person name="Detter J.C."/>
            <person name="Han C."/>
            <person name="Kuske C."/>
            <person name="Schmutz J."/>
            <person name="Larimer F."/>
            <person name="Land M."/>
            <person name="Hauser L."/>
            <person name="Kyrpides N."/>
            <person name="Kim E.A."/>
            <person name="Richardson P."/>
        </authorList>
    </citation>
    <scope>NUCLEOTIDE SEQUENCE [LARGE SCALE GENOMIC DNA]</scope>
    <source>
        <strain evidence="4">ATCC 700394 / DSM 18823 / ISDg</strain>
    </source>
</reference>
<protein>
    <recommendedName>
        <fullName evidence="5">Bacterial repeat domain-containing protein</fullName>
    </recommendedName>
</protein>
<name>A9KK33_LACP7</name>
<feature type="transmembrane region" description="Helical" evidence="2">
    <location>
        <begin position="56"/>
        <end position="74"/>
    </location>
</feature>
<dbReference type="Gene3D" id="2.60.40.4270">
    <property type="entry name" value="Listeria-Bacteroides repeat domain"/>
    <property type="match status" value="2"/>
</dbReference>
<dbReference type="NCBIfam" id="TIGR02543">
    <property type="entry name" value="List_Bact_rpt"/>
    <property type="match status" value="1"/>
</dbReference>
<comment type="subcellular location">
    <subcellularLocation>
        <location evidence="1">Cell envelope</location>
    </subcellularLocation>
</comment>
<evidence type="ECO:0000256" key="2">
    <source>
        <dbReference type="SAM" id="Phobius"/>
    </source>
</evidence>
<dbReference type="GO" id="GO:0030313">
    <property type="term" value="C:cell envelope"/>
    <property type="evidence" value="ECO:0007669"/>
    <property type="project" value="UniProtKB-SubCell"/>
</dbReference>
<sequence length="221" mass="25335">MDKHQEDNHQEDNHHVENHYEENKISEAVMLEEERKKWFGRGIYGSKDVPIRLLDGLIATFIIAIVVMVIYFAMNGGYRVRFHTFGGSEVASQKLRYGELVAEPEIPIKPGYKFEYWYQEEEPNLIWNFSVNKVGGDLILYAHWVPAKILVKFDLNGGTTTEGSEVLEPKEVVFNETYGELPTPVKKASTFTGWEYSGAIITSDSTVWMTGEHVLKAVWNE</sequence>
<dbReference type="RefSeq" id="WP_012200259.1">
    <property type="nucleotide sequence ID" value="NC_010001.1"/>
</dbReference>
<dbReference type="OrthoDB" id="1999899at2"/>
<dbReference type="Proteomes" id="UP000000370">
    <property type="component" value="Chromosome"/>
</dbReference>
<dbReference type="STRING" id="357809.Cphy_2240"/>
<organism evidence="3 4">
    <name type="scientific">Lachnoclostridium phytofermentans (strain ATCC 700394 / DSM 18823 / ISDg)</name>
    <name type="common">Clostridium phytofermentans</name>
    <dbReference type="NCBI Taxonomy" id="357809"/>
    <lineage>
        <taxon>Bacteria</taxon>
        <taxon>Bacillati</taxon>
        <taxon>Bacillota</taxon>
        <taxon>Clostridia</taxon>
        <taxon>Lachnospirales</taxon>
        <taxon>Lachnospiraceae</taxon>
    </lineage>
</organism>
<keyword evidence="2" id="KW-0812">Transmembrane</keyword>
<dbReference type="EMBL" id="CP000885">
    <property type="protein sequence ID" value="ABX42605.1"/>
    <property type="molecule type" value="Genomic_DNA"/>
</dbReference>
<evidence type="ECO:0008006" key="5">
    <source>
        <dbReference type="Google" id="ProtNLM"/>
    </source>
</evidence>
<dbReference type="InterPro" id="IPR042229">
    <property type="entry name" value="Listeria/Bacterioides_rpt_sf"/>
</dbReference>
<evidence type="ECO:0000313" key="3">
    <source>
        <dbReference type="EMBL" id="ABX42605.1"/>
    </source>
</evidence>
<gene>
    <name evidence="3" type="ordered locus">Cphy_2240</name>
</gene>
<keyword evidence="2" id="KW-1133">Transmembrane helix</keyword>
<dbReference type="HOGENOM" id="CLU_1248854_0_0_9"/>
<keyword evidence="2" id="KW-0472">Membrane</keyword>
<evidence type="ECO:0000313" key="4">
    <source>
        <dbReference type="Proteomes" id="UP000000370"/>
    </source>
</evidence>
<dbReference type="eggNOG" id="COG3209">
    <property type="taxonomic scope" value="Bacteria"/>
</dbReference>
<dbReference type="AlphaFoldDB" id="A9KK33"/>
<dbReference type="KEGG" id="cpy:Cphy_2240"/>
<proteinExistence type="predicted"/>
<evidence type="ECO:0000256" key="1">
    <source>
        <dbReference type="ARBA" id="ARBA00004196"/>
    </source>
</evidence>
<accession>A9KK33</accession>
<dbReference type="Pfam" id="PF09479">
    <property type="entry name" value="Flg_new"/>
    <property type="match status" value="2"/>
</dbReference>
<dbReference type="InterPro" id="IPR013378">
    <property type="entry name" value="InlB-like_B-rpt"/>
</dbReference>